<feature type="transmembrane region" description="Helical" evidence="5">
    <location>
        <begin position="497"/>
        <end position="523"/>
    </location>
</feature>
<feature type="transmembrane region" description="Helical" evidence="5">
    <location>
        <begin position="368"/>
        <end position="388"/>
    </location>
</feature>
<evidence type="ECO:0000256" key="3">
    <source>
        <dbReference type="ARBA" id="ARBA00022989"/>
    </source>
</evidence>
<reference evidence="6 7" key="1">
    <citation type="journal article" date="2018" name="IMA Fungus">
        <title>IMA Genome-F 9: Draft genome sequence of Annulohypoxylon stygium, Aspergillus mulundensis, Berkeleyomyces basicola (syn. Thielaviopsis basicola), Ceratocystis smalleyi, two Cercospora beticola strains, Coleophoma cylindrospora, Fusarium fracticaudum, Phialophora cf. hyalina, and Morchella septimelata.</title>
        <authorList>
            <person name="Wingfield B.D."/>
            <person name="Bills G.F."/>
            <person name="Dong Y."/>
            <person name="Huang W."/>
            <person name="Nel W.J."/>
            <person name="Swalarsk-Parry B.S."/>
            <person name="Vaghefi N."/>
            <person name="Wilken P.M."/>
            <person name="An Z."/>
            <person name="de Beer Z.W."/>
            <person name="De Vos L."/>
            <person name="Chen L."/>
            <person name="Duong T.A."/>
            <person name="Gao Y."/>
            <person name="Hammerbacher A."/>
            <person name="Kikkert J.R."/>
            <person name="Li Y."/>
            <person name="Li H."/>
            <person name="Li K."/>
            <person name="Li Q."/>
            <person name="Liu X."/>
            <person name="Ma X."/>
            <person name="Naidoo K."/>
            <person name="Pethybridge S.J."/>
            <person name="Sun J."/>
            <person name="Steenkamp E.T."/>
            <person name="van der Nest M.A."/>
            <person name="van Wyk S."/>
            <person name="Wingfield M.J."/>
            <person name="Xiong C."/>
            <person name="Yue Q."/>
            <person name="Zhang X."/>
        </authorList>
    </citation>
    <scope>NUCLEOTIDE SEQUENCE [LARGE SCALE GENOMIC DNA]</scope>
    <source>
        <strain evidence="6 7">BP5796</strain>
    </source>
</reference>
<evidence type="ECO:0000313" key="6">
    <source>
        <dbReference type="EMBL" id="RDW92252.1"/>
    </source>
</evidence>
<dbReference type="PANTHER" id="PTHR23502:SF178">
    <property type="entry name" value="TRANSPORTER, PUTATIVE (AFU_ORTHOLOGUE AFUA_2G02040)-RELATED"/>
    <property type="match status" value="1"/>
</dbReference>
<gene>
    <name evidence="6" type="ORF">BP5796_01646</name>
</gene>
<sequence>MAAIDVIHTDVPGTVYLVDINRNLSSVAHSGQGDILLVPQPSHCPQDPLNWSRSKKLWSLFLCSLYACVMGFGENILGAAWTTVGEDANVSLVNMNGGSGLNWLLLGFANLIWVPTAMKIGRKFVYIASLIIMVCMYSWSAVFYGTGQWYGSCALGGLGTSAYQALIQLTIMDIFFAHERGTMLAVYVWSQQLGALLGSILGGYIAAGPGWRFGEDICAILCAFVAVLIFFTMDDSMFPRDAFTSSTNNLIPSVASDSDVVDSEALSQRDAKTKNMQSTNQQVVPTEGLVTLPRRTYLGLLSPIHYYKEDSTTFYQYFRRPFVLFSFPNVVLSAIIFGFAGTGGFASFSTMAEILMDAPYNWGTGPTGLVNLAGLIGSFVGMATGYLGDRLVIYLARKNGGYKEPEMRLWMLGFCFIYTGIGYMTYGWVAQAGEHWIGIAIGLACMSAQQTAAGSIATAYAMECFEGIAGEIVVILAIGSSVINFACSYSIQPMINVMGYGWALTTWGLMALLSLGLAIPMMLCGKEWRRSKKERYDAFLKETGRA</sequence>
<keyword evidence="3 5" id="KW-1133">Transmembrane helix</keyword>
<evidence type="ECO:0000256" key="4">
    <source>
        <dbReference type="ARBA" id="ARBA00023136"/>
    </source>
</evidence>
<feature type="transmembrane region" description="Helical" evidence="5">
    <location>
        <begin position="57"/>
        <end position="81"/>
    </location>
</feature>
<dbReference type="Proteomes" id="UP000256328">
    <property type="component" value="Unassembled WGS sequence"/>
</dbReference>
<feature type="transmembrane region" description="Helical" evidence="5">
    <location>
        <begin position="409"/>
        <end position="429"/>
    </location>
</feature>
<keyword evidence="2 5" id="KW-0812">Transmembrane</keyword>
<proteinExistence type="predicted"/>
<comment type="caution">
    <text evidence="6">The sequence shown here is derived from an EMBL/GenBank/DDBJ whole genome shotgun (WGS) entry which is preliminary data.</text>
</comment>
<feature type="transmembrane region" description="Helical" evidence="5">
    <location>
        <begin position="124"/>
        <end position="143"/>
    </location>
</feature>
<organism evidence="6 7">
    <name type="scientific">Coleophoma crateriformis</name>
    <dbReference type="NCBI Taxonomy" id="565419"/>
    <lineage>
        <taxon>Eukaryota</taxon>
        <taxon>Fungi</taxon>
        <taxon>Dikarya</taxon>
        <taxon>Ascomycota</taxon>
        <taxon>Pezizomycotina</taxon>
        <taxon>Leotiomycetes</taxon>
        <taxon>Helotiales</taxon>
        <taxon>Dermateaceae</taxon>
        <taxon>Coleophoma</taxon>
    </lineage>
</organism>
<dbReference type="EMBL" id="PDLN01000002">
    <property type="protein sequence ID" value="RDW92252.1"/>
    <property type="molecule type" value="Genomic_DNA"/>
</dbReference>
<dbReference type="InterPro" id="IPR011701">
    <property type="entry name" value="MFS"/>
</dbReference>
<evidence type="ECO:0000313" key="7">
    <source>
        <dbReference type="Proteomes" id="UP000256328"/>
    </source>
</evidence>
<dbReference type="InterPro" id="IPR036259">
    <property type="entry name" value="MFS_trans_sf"/>
</dbReference>
<dbReference type="GO" id="GO:0005886">
    <property type="term" value="C:plasma membrane"/>
    <property type="evidence" value="ECO:0007669"/>
    <property type="project" value="TreeGrafter"/>
</dbReference>
<protein>
    <recommendedName>
        <fullName evidence="8">Major facilitator superfamily (MFS) profile domain-containing protein</fullName>
    </recommendedName>
</protein>
<comment type="subcellular location">
    <subcellularLocation>
        <location evidence="1">Membrane</location>
        <topology evidence="1">Multi-pass membrane protein</topology>
    </subcellularLocation>
</comment>
<evidence type="ECO:0000256" key="1">
    <source>
        <dbReference type="ARBA" id="ARBA00004141"/>
    </source>
</evidence>
<dbReference type="OrthoDB" id="5215911at2759"/>
<feature type="transmembrane region" description="Helical" evidence="5">
    <location>
        <begin position="213"/>
        <end position="231"/>
    </location>
</feature>
<evidence type="ECO:0008006" key="8">
    <source>
        <dbReference type="Google" id="ProtNLM"/>
    </source>
</evidence>
<accession>A0A3D8T0Z8</accession>
<feature type="transmembrane region" description="Helical" evidence="5">
    <location>
        <begin position="472"/>
        <end position="491"/>
    </location>
</feature>
<dbReference type="AlphaFoldDB" id="A0A3D8T0Z8"/>
<dbReference type="PANTHER" id="PTHR23502">
    <property type="entry name" value="MAJOR FACILITATOR SUPERFAMILY"/>
    <property type="match status" value="1"/>
</dbReference>
<evidence type="ECO:0000256" key="2">
    <source>
        <dbReference type="ARBA" id="ARBA00022692"/>
    </source>
</evidence>
<dbReference type="SUPFAM" id="SSF103473">
    <property type="entry name" value="MFS general substrate transporter"/>
    <property type="match status" value="1"/>
</dbReference>
<feature type="transmembrane region" description="Helical" evidence="5">
    <location>
        <begin position="149"/>
        <end position="172"/>
    </location>
</feature>
<name>A0A3D8T0Z8_9HELO</name>
<evidence type="ECO:0000256" key="5">
    <source>
        <dbReference type="SAM" id="Phobius"/>
    </source>
</evidence>
<dbReference type="Pfam" id="PF07690">
    <property type="entry name" value="MFS_1"/>
    <property type="match status" value="1"/>
</dbReference>
<dbReference type="GO" id="GO:0022857">
    <property type="term" value="F:transmembrane transporter activity"/>
    <property type="evidence" value="ECO:0007669"/>
    <property type="project" value="InterPro"/>
</dbReference>
<keyword evidence="4 5" id="KW-0472">Membrane</keyword>
<feature type="transmembrane region" description="Helical" evidence="5">
    <location>
        <begin position="101"/>
        <end position="117"/>
    </location>
</feature>
<feature type="transmembrane region" description="Helical" evidence="5">
    <location>
        <begin position="435"/>
        <end position="460"/>
    </location>
</feature>
<feature type="transmembrane region" description="Helical" evidence="5">
    <location>
        <begin position="322"/>
        <end position="348"/>
    </location>
</feature>
<keyword evidence="7" id="KW-1185">Reference proteome</keyword>
<dbReference type="Gene3D" id="1.20.1250.20">
    <property type="entry name" value="MFS general substrate transporter like domains"/>
    <property type="match status" value="1"/>
</dbReference>
<feature type="transmembrane region" description="Helical" evidence="5">
    <location>
        <begin position="184"/>
        <end position="207"/>
    </location>
</feature>